<dbReference type="EMBL" id="VUAO01000011">
    <property type="protein sequence ID" value="KAA8798140.1"/>
    <property type="molecule type" value="Genomic_DNA"/>
</dbReference>
<evidence type="ECO:0000313" key="3">
    <source>
        <dbReference type="EMBL" id="MYN53779.1"/>
    </source>
</evidence>
<dbReference type="Proteomes" id="UP000460132">
    <property type="component" value="Unassembled WGS sequence"/>
</dbReference>
<organism evidence="3 5">
    <name type="scientific">Lactobacillus crispatus</name>
    <dbReference type="NCBI Taxonomy" id="47770"/>
    <lineage>
        <taxon>Bacteria</taxon>
        <taxon>Bacillati</taxon>
        <taxon>Bacillota</taxon>
        <taxon>Bacilli</taxon>
        <taxon>Lactobacillales</taxon>
        <taxon>Lactobacillaceae</taxon>
        <taxon>Lactobacillus</taxon>
    </lineage>
</organism>
<dbReference type="Proteomes" id="UP000322051">
    <property type="component" value="Unassembled WGS sequence"/>
</dbReference>
<dbReference type="EMBL" id="WWFF01000006">
    <property type="protein sequence ID" value="MYN53779.1"/>
    <property type="molecule type" value="Genomic_DNA"/>
</dbReference>
<evidence type="ECO:0000256" key="1">
    <source>
        <dbReference type="SAM" id="Phobius"/>
    </source>
</evidence>
<feature type="transmembrane region" description="Helical" evidence="1">
    <location>
        <begin position="72"/>
        <end position="92"/>
    </location>
</feature>
<keyword evidence="1" id="KW-1133">Transmembrane helix</keyword>
<accession>A0A7X4HP12</accession>
<reference evidence="2 4" key="1">
    <citation type="submission" date="2019-09" db="EMBL/GenBank/DDBJ databases">
        <title>Comparative analysis of L. crispatus genomes revealed niche specific adaptation to different host and body sites.</title>
        <authorList>
            <person name="Pan M."/>
            <person name="Hidalgo-Cantabrana C."/>
            <person name="Barrangou R."/>
        </authorList>
    </citation>
    <scope>NUCLEOTIDE SEQUENCE [LARGE SCALE GENOMIC DNA]</scope>
    <source>
        <strain evidence="2 4">NCK973</strain>
    </source>
</reference>
<reference evidence="3 5" key="2">
    <citation type="submission" date="2020-01" db="EMBL/GenBank/DDBJ databases">
        <title>Vaginal microbiome of pregnant Indian women: Insights into the genome of dominants Lactobacillus species.</title>
        <authorList>
            <person name="Das B."/>
            <person name="Mehta O."/>
            <person name="Ghosh T.S."/>
            <person name="Kothidar A."/>
            <person name="Gowtham M.R."/>
            <person name="Mitra R."/>
            <person name="Kshetrapal P."/>
            <person name="Wadhwa N."/>
            <person name="Thiruvengadam R."/>
            <person name="Nair G.B."/>
            <person name="Bhatnagar S."/>
            <person name="Pore S."/>
        </authorList>
    </citation>
    <scope>NUCLEOTIDE SEQUENCE [LARGE SCALE GENOMIC DNA]</scope>
    <source>
        <strain evidence="3 5">Indica2</strain>
    </source>
</reference>
<sequence>MKMWITIVLVSFILAYLFRVSIIYNAFKNIGIKLTMLDSFKILYLLTKNYLNQLITLRKNKKNQEYKILNKIYWLFFDTLLVSLTTILNNAFNITDDNKVSIVPISHKNNIVKNVSITIPFLNESMASAA</sequence>
<evidence type="ECO:0000313" key="5">
    <source>
        <dbReference type="Proteomes" id="UP000460132"/>
    </source>
</evidence>
<name>A0A7X4HP12_9LACO</name>
<proteinExistence type="predicted"/>
<dbReference type="RefSeq" id="WP_150397843.1">
    <property type="nucleotide sequence ID" value="NZ_VUAL01000038.1"/>
</dbReference>
<comment type="caution">
    <text evidence="3">The sequence shown here is derived from an EMBL/GenBank/DDBJ whole genome shotgun (WGS) entry which is preliminary data.</text>
</comment>
<protein>
    <submittedName>
        <fullName evidence="3">Uncharacterized protein</fullName>
    </submittedName>
</protein>
<dbReference type="AlphaFoldDB" id="A0A7X4HP12"/>
<evidence type="ECO:0000313" key="2">
    <source>
        <dbReference type="EMBL" id="KAA8798140.1"/>
    </source>
</evidence>
<feature type="transmembrane region" description="Helical" evidence="1">
    <location>
        <begin position="7"/>
        <end position="24"/>
    </location>
</feature>
<keyword evidence="1" id="KW-0472">Membrane</keyword>
<gene>
    <name evidence="2" type="ORF">F1C02_05145</name>
    <name evidence="3" type="ORF">GTK63_05500</name>
</gene>
<evidence type="ECO:0000313" key="4">
    <source>
        <dbReference type="Proteomes" id="UP000322051"/>
    </source>
</evidence>
<keyword evidence="1" id="KW-0812">Transmembrane</keyword>